<evidence type="ECO:0000256" key="2">
    <source>
        <dbReference type="ARBA" id="ARBA00004141"/>
    </source>
</evidence>
<dbReference type="InterPro" id="IPR000537">
    <property type="entry name" value="UbiA_prenyltransferase"/>
</dbReference>
<dbReference type="FunFam" id="1.10.357.140:FF:000003">
    <property type="entry name" value="4-hydroxybenzoate polyprenyltransferase, mitochondrial"/>
    <property type="match status" value="1"/>
</dbReference>
<evidence type="ECO:0000313" key="11">
    <source>
        <dbReference type="Proteomes" id="UP001489004"/>
    </source>
</evidence>
<feature type="transmembrane region" description="Helical" evidence="9">
    <location>
        <begin position="113"/>
        <end position="135"/>
    </location>
</feature>
<dbReference type="Pfam" id="PF01040">
    <property type="entry name" value="UbiA"/>
    <property type="match status" value="1"/>
</dbReference>
<comment type="catalytic activity">
    <reaction evidence="9">
        <text>an all-trans-polyprenyl diphosphate + 4-hydroxybenzoate = a 4-hydroxy-3-(all-trans-polyprenyl)benzoate + diphosphate</text>
        <dbReference type="Rhea" id="RHEA:44504"/>
        <dbReference type="Rhea" id="RHEA-COMP:9514"/>
        <dbReference type="Rhea" id="RHEA-COMP:9564"/>
        <dbReference type="ChEBI" id="CHEBI:17879"/>
        <dbReference type="ChEBI" id="CHEBI:33019"/>
        <dbReference type="ChEBI" id="CHEBI:58914"/>
        <dbReference type="ChEBI" id="CHEBI:78396"/>
        <dbReference type="EC" id="2.5.1.39"/>
    </reaction>
</comment>
<dbReference type="InterPro" id="IPR039653">
    <property type="entry name" value="Prenyltransferase"/>
</dbReference>
<dbReference type="Proteomes" id="UP001489004">
    <property type="component" value="Unassembled WGS sequence"/>
</dbReference>
<dbReference type="EMBL" id="JALJOR010000013">
    <property type="protein sequence ID" value="KAK9806808.1"/>
    <property type="molecule type" value="Genomic_DNA"/>
</dbReference>
<feature type="transmembrane region" description="Helical" evidence="9">
    <location>
        <begin position="209"/>
        <end position="226"/>
    </location>
</feature>
<evidence type="ECO:0000313" key="10">
    <source>
        <dbReference type="EMBL" id="KAK9806808.1"/>
    </source>
</evidence>
<dbReference type="EC" id="2.5.1.39" evidence="9"/>
<keyword evidence="7 9" id="KW-0472">Membrane</keyword>
<dbReference type="HAMAP" id="MF_01635">
    <property type="entry name" value="UbiA"/>
    <property type="match status" value="1"/>
</dbReference>
<dbReference type="GO" id="GO:0006744">
    <property type="term" value="P:ubiquinone biosynthetic process"/>
    <property type="evidence" value="ECO:0007669"/>
    <property type="project" value="UniProtKB-UniRule"/>
</dbReference>
<comment type="caution">
    <text evidence="10">The sequence shown here is derived from an EMBL/GenBank/DDBJ whole genome shotgun (WGS) entry which is preliminary data.</text>
</comment>
<dbReference type="InterPro" id="IPR044878">
    <property type="entry name" value="UbiA_sf"/>
</dbReference>
<evidence type="ECO:0000256" key="1">
    <source>
        <dbReference type="ARBA" id="ARBA00001946"/>
    </source>
</evidence>
<feature type="transmembrane region" description="Helical" evidence="9">
    <location>
        <begin position="86"/>
        <end position="107"/>
    </location>
</feature>
<reference evidence="10 11" key="1">
    <citation type="journal article" date="2024" name="Nat. Commun.">
        <title>Phylogenomics reveals the evolutionary origins of lichenization in chlorophyte algae.</title>
        <authorList>
            <person name="Puginier C."/>
            <person name="Libourel C."/>
            <person name="Otte J."/>
            <person name="Skaloud P."/>
            <person name="Haon M."/>
            <person name="Grisel S."/>
            <person name="Petersen M."/>
            <person name="Berrin J.G."/>
            <person name="Delaux P.M."/>
            <person name="Dal Grande F."/>
            <person name="Keller J."/>
        </authorList>
    </citation>
    <scope>NUCLEOTIDE SEQUENCE [LARGE SCALE GENOMIC DNA]</scope>
    <source>
        <strain evidence="10 11">SAG 2043</strain>
    </source>
</reference>
<keyword evidence="4 9" id="KW-0808">Transferase</keyword>
<organism evidence="10 11">
    <name type="scientific">[Myrmecia] bisecta</name>
    <dbReference type="NCBI Taxonomy" id="41462"/>
    <lineage>
        <taxon>Eukaryota</taxon>
        <taxon>Viridiplantae</taxon>
        <taxon>Chlorophyta</taxon>
        <taxon>core chlorophytes</taxon>
        <taxon>Trebouxiophyceae</taxon>
        <taxon>Trebouxiales</taxon>
        <taxon>Trebouxiaceae</taxon>
        <taxon>Myrmecia</taxon>
    </lineage>
</organism>
<dbReference type="GO" id="GO:0008299">
    <property type="term" value="P:isoprenoid biosynthetic process"/>
    <property type="evidence" value="ECO:0007669"/>
    <property type="project" value="UniProtKB-UniRule"/>
</dbReference>
<dbReference type="AlphaFoldDB" id="A0AAW1PAA1"/>
<evidence type="ECO:0000256" key="9">
    <source>
        <dbReference type="HAMAP-Rule" id="MF_03189"/>
    </source>
</evidence>
<comment type="function">
    <text evidence="9">Catalyzes the prenylation of para-hydroxybenzoate (PHB) with an all-trans polyprenyl group. Mediates the second step in the final reaction sequence of coenzyme Q (CoQ) biosynthesis, which is the condensation of the polyisoprenoid side chain with PHB, generating the first membrane-bound Q intermediate.</text>
</comment>
<keyword evidence="9" id="KW-0414">Isoprene biosynthesis</keyword>
<keyword evidence="9" id="KW-0999">Mitochondrion inner membrane</keyword>
<dbReference type="Gene3D" id="1.10.357.140">
    <property type="entry name" value="UbiA prenyltransferase"/>
    <property type="match status" value="1"/>
</dbReference>
<dbReference type="CDD" id="cd13959">
    <property type="entry name" value="PT_UbiA_COQ2"/>
    <property type="match status" value="1"/>
</dbReference>
<comment type="pathway">
    <text evidence="9">Cofactor biosynthesis; ubiquinone biosynthesis.</text>
</comment>
<proteinExistence type="inferred from homology"/>
<sequence length="358" mass="38217">MLARRFASRLRLVDVAALFDFTTACFHSSSIWHSSVSKATAGSKEAEATCSNKSSQPNGVQGPWLVRRCPPSLLPYAQLMRLDKPVGAWLLAWPCFWSIALAAPAGSLPGGRLLALFGVGALLLRGAGCTVNDLWDRQLDAQVERTRSRPLAAGVLQPSSAMGLLAGQLLAGLAILVQLNPYTQALGVASLALVVVYPLMKRYTFWPQAFLGLTFNWGALMGWSAVAGSCDWAAVVPLYASGVCWTLVYDTIYAHQDKRDDALVGIKSTALLFGERTGHWLTGFACCQTALLVGAGLATGAGPVYYAGVGAGACHLAWQISQVDLDSREDCLAKFTSNTWFGGILFSGIVLDKLSVAW</sequence>
<name>A0AAW1PAA1_9CHLO</name>
<keyword evidence="9" id="KW-0496">Mitochondrion</keyword>
<evidence type="ECO:0000256" key="5">
    <source>
        <dbReference type="ARBA" id="ARBA00022692"/>
    </source>
</evidence>
<dbReference type="GO" id="GO:0102930">
    <property type="term" value="F:4-hydroxybenzoate geranyltransferase activity"/>
    <property type="evidence" value="ECO:0007669"/>
    <property type="project" value="UniProtKB-EC"/>
</dbReference>
<keyword evidence="6 9" id="KW-1133">Transmembrane helix</keyword>
<feature type="transmembrane region" description="Helical" evidence="9">
    <location>
        <begin position="155"/>
        <end position="176"/>
    </location>
</feature>
<dbReference type="InterPro" id="IPR030470">
    <property type="entry name" value="UbiA_prenylTrfase_CS"/>
</dbReference>
<gene>
    <name evidence="10" type="ORF">WJX72_003516</name>
</gene>
<evidence type="ECO:0000256" key="8">
    <source>
        <dbReference type="ARBA" id="ARBA00050283"/>
    </source>
</evidence>
<keyword evidence="11" id="KW-1185">Reference proteome</keyword>
<comment type="cofactor">
    <cofactor evidence="1 9">
        <name>Mg(2+)</name>
        <dbReference type="ChEBI" id="CHEBI:18420"/>
    </cofactor>
</comment>
<comment type="similarity">
    <text evidence="3 9">Belongs to the UbiA prenyltransferase family.</text>
</comment>
<dbReference type="PANTHER" id="PTHR11048">
    <property type="entry name" value="PRENYLTRANSFERASES"/>
    <property type="match status" value="1"/>
</dbReference>
<dbReference type="GO" id="GO:0005743">
    <property type="term" value="C:mitochondrial inner membrane"/>
    <property type="evidence" value="ECO:0007669"/>
    <property type="project" value="UniProtKB-SubCell"/>
</dbReference>
<feature type="transmembrane region" description="Helical" evidence="9">
    <location>
        <begin position="182"/>
        <end position="200"/>
    </location>
</feature>
<dbReference type="PROSITE" id="PS00943">
    <property type="entry name" value="UBIA"/>
    <property type="match status" value="1"/>
</dbReference>
<evidence type="ECO:0000256" key="6">
    <source>
        <dbReference type="ARBA" id="ARBA00022989"/>
    </source>
</evidence>
<evidence type="ECO:0000256" key="3">
    <source>
        <dbReference type="ARBA" id="ARBA00005985"/>
    </source>
</evidence>
<dbReference type="GO" id="GO:0008412">
    <property type="term" value="F:4-hydroxybenzoate polyprenyltransferase activity"/>
    <property type="evidence" value="ECO:0007669"/>
    <property type="project" value="UniProtKB-EC"/>
</dbReference>
<dbReference type="NCBIfam" id="TIGR01474">
    <property type="entry name" value="ubiA_proteo"/>
    <property type="match status" value="1"/>
</dbReference>
<evidence type="ECO:0000256" key="7">
    <source>
        <dbReference type="ARBA" id="ARBA00023136"/>
    </source>
</evidence>
<keyword evidence="9" id="KW-0831">Ubiquinone biosynthesis</keyword>
<dbReference type="Gene3D" id="1.20.120.1780">
    <property type="entry name" value="UbiA prenyltransferase"/>
    <property type="match status" value="1"/>
</dbReference>
<dbReference type="PANTHER" id="PTHR11048:SF28">
    <property type="entry name" value="4-HYDROXYBENZOATE POLYPRENYLTRANSFERASE, MITOCHONDRIAL"/>
    <property type="match status" value="1"/>
</dbReference>
<protein>
    <recommendedName>
        <fullName evidence="9">4-hydroxybenzoate polyprenyltransferase, mitochondrial</fullName>
        <shortName evidence="9">4-HB polyprenyltransferase</shortName>
        <ecNumber evidence="9">2.5.1.39</ecNumber>
    </recommendedName>
    <alternativeName>
        <fullName evidence="9">Para-hydroxybenzoate--polyprenyltransferase</fullName>
        <shortName evidence="9">PHB:PPT</shortName>
        <shortName evidence="9">PHB:polyprenyltransferase</shortName>
    </alternativeName>
</protein>
<keyword evidence="5 9" id="KW-0812">Transmembrane</keyword>
<dbReference type="FunFam" id="1.20.120.1780:FF:000001">
    <property type="entry name" value="4-hydroxybenzoate octaprenyltransferase"/>
    <property type="match status" value="1"/>
</dbReference>
<comment type="catalytic activity">
    <reaction evidence="8">
        <text>4-hydroxybenzoate + (2E)-geranyl diphosphate = 3-geranyl-4-hydroxybenzoate + diphosphate</text>
        <dbReference type="Rhea" id="RHEA:27854"/>
        <dbReference type="ChEBI" id="CHEBI:17879"/>
        <dbReference type="ChEBI" id="CHEBI:33019"/>
        <dbReference type="ChEBI" id="CHEBI:58057"/>
        <dbReference type="ChEBI" id="CHEBI:60878"/>
        <dbReference type="EC" id="2.5.1.93"/>
    </reaction>
</comment>
<feature type="transmembrane region" description="Helical" evidence="9">
    <location>
        <begin position="232"/>
        <end position="249"/>
    </location>
</feature>
<comment type="subcellular location">
    <subcellularLocation>
        <location evidence="2">Membrane</location>
        <topology evidence="2">Multi-pass membrane protein</topology>
    </subcellularLocation>
    <subcellularLocation>
        <location evidence="9">Mitochondrion inner membrane</location>
        <topology evidence="9">Multi-pass membrane protein</topology>
        <orientation evidence="9">Matrix side</orientation>
    </subcellularLocation>
</comment>
<evidence type="ECO:0000256" key="4">
    <source>
        <dbReference type="ARBA" id="ARBA00022679"/>
    </source>
</evidence>
<accession>A0AAW1PAA1</accession>
<dbReference type="InterPro" id="IPR006370">
    <property type="entry name" value="HB_polyprenyltransferase-like"/>
</dbReference>